<protein>
    <submittedName>
        <fullName evidence="2">Uncharacterized protein</fullName>
    </submittedName>
</protein>
<evidence type="ECO:0000256" key="1">
    <source>
        <dbReference type="SAM" id="Phobius"/>
    </source>
</evidence>
<reference evidence="2 3" key="1">
    <citation type="journal article" date="2019" name="Syst. Appl. Microbiol.">
        <title>Polyphasic characterization of two novel Lactobacillus spp. isolated from blown salami packages: Description of Lactobacillus halodurans sp. nov. and Lactobacillus salsicarnum sp. nov.</title>
        <authorList>
            <person name="Schuster J.A."/>
            <person name="Klingl A."/>
            <person name="Vogel R.F."/>
            <person name="Ehrmann M.A."/>
        </authorList>
    </citation>
    <scope>NUCLEOTIDE SEQUENCE [LARGE SCALE GENOMIC DNA]</scope>
    <source>
        <strain evidence="2 3">TMW 1.2098</strain>
    </source>
</reference>
<keyword evidence="1" id="KW-0472">Membrane</keyword>
<dbReference type="RefSeq" id="WP_125704625.1">
    <property type="nucleotide sequence ID" value="NZ_JBHTOO010000002.1"/>
</dbReference>
<feature type="transmembrane region" description="Helical" evidence="1">
    <location>
        <begin position="5"/>
        <end position="26"/>
    </location>
</feature>
<dbReference type="Proteomes" id="UP000436655">
    <property type="component" value="Unassembled WGS sequence"/>
</dbReference>
<dbReference type="EMBL" id="VDFN01000002">
    <property type="protein sequence ID" value="MQS44736.1"/>
    <property type="molecule type" value="Genomic_DNA"/>
</dbReference>
<keyword evidence="1" id="KW-0812">Transmembrane</keyword>
<accession>A0ABW9P647</accession>
<evidence type="ECO:0000313" key="3">
    <source>
        <dbReference type="Proteomes" id="UP000436655"/>
    </source>
</evidence>
<sequence length="62" mass="6890">MHNRILWISMGSAFGAMAVMAIVKYFFDLNWIGTGILIIVMAALAGLIANFFDQRHKSNSSK</sequence>
<proteinExistence type="predicted"/>
<keyword evidence="1" id="KW-1133">Transmembrane helix</keyword>
<comment type="caution">
    <text evidence="2">The sequence shown here is derived from an EMBL/GenBank/DDBJ whole genome shotgun (WGS) entry which is preliminary data.</text>
</comment>
<name>A0ABW9P647_9LACO</name>
<evidence type="ECO:0000313" key="2">
    <source>
        <dbReference type="EMBL" id="MQS44736.1"/>
    </source>
</evidence>
<organism evidence="2 3">
    <name type="scientific">Companilactobacillus mishanensis</name>
    <dbReference type="NCBI Taxonomy" id="2486008"/>
    <lineage>
        <taxon>Bacteria</taxon>
        <taxon>Bacillati</taxon>
        <taxon>Bacillota</taxon>
        <taxon>Bacilli</taxon>
        <taxon>Lactobacillales</taxon>
        <taxon>Lactobacillaceae</taxon>
        <taxon>Companilactobacillus</taxon>
    </lineage>
</organism>
<feature type="transmembrane region" description="Helical" evidence="1">
    <location>
        <begin position="32"/>
        <end position="52"/>
    </location>
</feature>
<gene>
    <name evidence="2" type="ORF">FHL03_04460</name>
</gene>
<keyword evidence="3" id="KW-1185">Reference proteome</keyword>